<comment type="caution">
    <text evidence="1">The sequence shown here is derived from an EMBL/GenBank/DDBJ whole genome shotgun (WGS) entry which is preliminary data.</text>
</comment>
<reference evidence="2" key="1">
    <citation type="journal article" date="2019" name="Int. J. Syst. Evol. Microbiol.">
        <title>The Global Catalogue of Microorganisms (GCM) 10K type strain sequencing project: providing services to taxonomists for standard genome sequencing and annotation.</title>
        <authorList>
            <consortium name="The Broad Institute Genomics Platform"/>
            <consortium name="The Broad Institute Genome Sequencing Center for Infectious Disease"/>
            <person name="Wu L."/>
            <person name="Ma J."/>
        </authorList>
    </citation>
    <scope>NUCLEOTIDE SEQUENCE [LARGE SCALE GENOMIC DNA]</scope>
    <source>
        <strain evidence="2">CGMCC 1.9106</strain>
    </source>
</reference>
<name>A0ABW2H1H7_9ACTN</name>
<evidence type="ECO:0008006" key="3">
    <source>
        <dbReference type="Google" id="ProtNLM"/>
    </source>
</evidence>
<dbReference type="Proteomes" id="UP001596392">
    <property type="component" value="Unassembled WGS sequence"/>
</dbReference>
<evidence type="ECO:0000313" key="2">
    <source>
        <dbReference type="Proteomes" id="UP001596392"/>
    </source>
</evidence>
<evidence type="ECO:0000313" key="1">
    <source>
        <dbReference type="EMBL" id="MFC7245726.1"/>
    </source>
</evidence>
<protein>
    <recommendedName>
        <fullName evidence="3">Pyrroloquinoline-quinone binding quinoprotein</fullName>
    </recommendedName>
</protein>
<gene>
    <name evidence="1" type="ORF">ACFQO7_24900</name>
</gene>
<dbReference type="SUPFAM" id="SSF50998">
    <property type="entry name" value="Quinoprotein alcohol dehydrogenase-like"/>
    <property type="match status" value="1"/>
</dbReference>
<organism evidence="1 2">
    <name type="scientific">Catellatospora aurea</name>
    <dbReference type="NCBI Taxonomy" id="1337874"/>
    <lineage>
        <taxon>Bacteria</taxon>
        <taxon>Bacillati</taxon>
        <taxon>Actinomycetota</taxon>
        <taxon>Actinomycetes</taxon>
        <taxon>Micromonosporales</taxon>
        <taxon>Micromonosporaceae</taxon>
        <taxon>Catellatospora</taxon>
    </lineage>
</organism>
<accession>A0ABW2H1H7</accession>
<sequence>MVREPDGGTVIDLGVLPADESDEPAGPVVATGRVRLLAAVLAVAAVLTGVTAADPFPRQQVSTLAFLPSSTGSTWVVDDALVMVFENQRAVAYDPRGWHELWSVQEAAIVHAVAYEDLVVLFRGDAMNEPAEEKPEWALAVDRATGQRRWSSERQVEVRGDVLVAYEPAAVVPDIEVRDTRTGVVRWRVPAALSWTVDSRRSALWRIAPDRELVEHDLRTGAVRRAARVRLPEPNRYLNLTLGRDAVGLTGIGDGGWGRGTTLWYSATDLTAVSAAGQWAWEQDCGRGLRCAHTFDGEQVFLVDPASGGVLRTLPAGQTAGSPLGPLVLGQDGQTEFSVPTVSGVLDPQTGQLRTGLKGWRVLGVDDDLVRMLGYYDLPNRRTFLAELTERAAVRLGAVPYLLRECTLTGRTLICATMAGEIVVLRVDQEQR</sequence>
<dbReference type="InterPro" id="IPR011047">
    <property type="entry name" value="Quinoprotein_ADH-like_sf"/>
</dbReference>
<dbReference type="EMBL" id="JBHTAC010000029">
    <property type="protein sequence ID" value="MFC7245726.1"/>
    <property type="molecule type" value="Genomic_DNA"/>
</dbReference>
<proteinExistence type="predicted"/>
<keyword evidence="2" id="KW-1185">Reference proteome</keyword>
<dbReference type="RefSeq" id="WP_376808630.1">
    <property type="nucleotide sequence ID" value="NZ_JBHTAC010000029.1"/>
</dbReference>